<keyword evidence="2" id="KW-1185">Reference proteome</keyword>
<proteinExistence type="predicted"/>
<name>A0A6A6UKH6_9PEZI</name>
<sequence>MPVTLNYDVLSIIFAHILPQDLARLALHSQCFAQAAQEQLYRRIRIHFAPFDLLAQTLAGSTKIRGLVRHLDISLRDVDTATSRRLHAMFLMLDSIESIRVVIEACNSGSEEGSDSAYPYLVSILKHREHIRKIQFHWRVTSAPPISKPLFEDSFDACSVESLELESHISLDAFHNLLKPLKSLASLTCTVPGTPGPRTRPAMTDVLSPRQIATSLESTTLTLKELKLSGPLQYWPRTDGTRLNLTSFKLLKRVDVPHFLFFNSPGPSPDRDGLYKLLPPSVEHIEVFLSLRFTLSRRH</sequence>
<gene>
    <name evidence="1" type="ORF">BT63DRAFT_422769</name>
</gene>
<dbReference type="Proteomes" id="UP000799302">
    <property type="component" value="Unassembled WGS sequence"/>
</dbReference>
<evidence type="ECO:0000313" key="1">
    <source>
        <dbReference type="EMBL" id="KAF2672280.1"/>
    </source>
</evidence>
<dbReference type="OrthoDB" id="3792203at2759"/>
<feature type="non-terminal residue" evidence="1">
    <location>
        <position position="1"/>
    </location>
</feature>
<dbReference type="EMBL" id="MU004232">
    <property type="protein sequence ID" value="KAF2672280.1"/>
    <property type="molecule type" value="Genomic_DNA"/>
</dbReference>
<accession>A0A6A6UKH6</accession>
<dbReference type="AlphaFoldDB" id="A0A6A6UKH6"/>
<evidence type="ECO:0008006" key="3">
    <source>
        <dbReference type="Google" id="ProtNLM"/>
    </source>
</evidence>
<evidence type="ECO:0000313" key="2">
    <source>
        <dbReference type="Proteomes" id="UP000799302"/>
    </source>
</evidence>
<protein>
    <recommendedName>
        <fullName evidence="3">F-box domain-containing protein</fullName>
    </recommendedName>
</protein>
<reference evidence="1" key="1">
    <citation type="journal article" date="2020" name="Stud. Mycol.">
        <title>101 Dothideomycetes genomes: a test case for predicting lifestyles and emergence of pathogens.</title>
        <authorList>
            <person name="Haridas S."/>
            <person name="Albert R."/>
            <person name="Binder M."/>
            <person name="Bloem J."/>
            <person name="Labutti K."/>
            <person name="Salamov A."/>
            <person name="Andreopoulos B."/>
            <person name="Baker S."/>
            <person name="Barry K."/>
            <person name="Bills G."/>
            <person name="Bluhm B."/>
            <person name="Cannon C."/>
            <person name="Castanera R."/>
            <person name="Culley D."/>
            <person name="Daum C."/>
            <person name="Ezra D."/>
            <person name="Gonzalez J."/>
            <person name="Henrissat B."/>
            <person name="Kuo A."/>
            <person name="Liang C."/>
            <person name="Lipzen A."/>
            <person name="Lutzoni F."/>
            <person name="Magnuson J."/>
            <person name="Mondo S."/>
            <person name="Nolan M."/>
            <person name="Ohm R."/>
            <person name="Pangilinan J."/>
            <person name="Park H.-J."/>
            <person name="Ramirez L."/>
            <person name="Alfaro M."/>
            <person name="Sun H."/>
            <person name="Tritt A."/>
            <person name="Yoshinaga Y."/>
            <person name="Zwiers L.-H."/>
            <person name="Turgeon B."/>
            <person name="Goodwin S."/>
            <person name="Spatafora J."/>
            <person name="Crous P."/>
            <person name="Grigoriev I."/>
        </authorList>
    </citation>
    <scope>NUCLEOTIDE SEQUENCE</scope>
    <source>
        <strain evidence="1">CBS 115976</strain>
    </source>
</reference>
<organism evidence="1 2">
    <name type="scientific">Microthyrium microscopicum</name>
    <dbReference type="NCBI Taxonomy" id="703497"/>
    <lineage>
        <taxon>Eukaryota</taxon>
        <taxon>Fungi</taxon>
        <taxon>Dikarya</taxon>
        <taxon>Ascomycota</taxon>
        <taxon>Pezizomycotina</taxon>
        <taxon>Dothideomycetes</taxon>
        <taxon>Dothideomycetes incertae sedis</taxon>
        <taxon>Microthyriales</taxon>
        <taxon>Microthyriaceae</taxon>
        <taxon>Microthyrium</taxon>
    </lineage>
</organism>